<reference evidence="3" key="1">
    <citation type="journal article" date="2019" name="Curr. Biol.">
        <title>Genome Sequence of Striga asiatica Provides Insight into the Evolution of Plant Parasitism.</title>
        <authorList>
            <person name="Yoshida S."/>
            <person name="Kim S."/>
            <person name="Wafula E.K."/>
            <person name="Tanskanen J."/>
            <person name="Kim Y.M."/>
            <person name="Honaas L."/>
            <person name="Yang Z."/>
            <person name="Spallek T."/>
            <person name="Conn C.E."/>
            <person name="Ichihashi Y."/>
            <person name="Cheong K."/>
            <person name="Cui S."/>
            <person name="Der J.P."/>
            <person name="Gundlach H."/>
            <person name="Jiao Y."/>
            <person name="Hori C."/>
            <person name="Ishida J.K."/>
            <person name="Kasahara H."/>
            <person name="Kiba T."/>
            <person name="Kim M.S."/>
            <person name="Koo N."/>
            <person name="Laohavisit A."/>
            <person name="Lee Y.H."/>
            <person name="Lumba S."/>
            <person name="McCourt P."/>
            <person name="Mortimer J.C."/>
            <person name="Mutuku J.M."/>
            <person name="Nomura T."/>
            <person name="Sasaki-Sekimoto Y."/>
            <person name="Seto Y."/>
            <person name="Wang Y."/>
            <person name="Wakatake T."/>
            <person name="Sakakibara H."/>
            <person name="Demura T."/>
            <person name="Yamaguchi S."/>
            <person name="Yoneyama K."/>
            <person name="Manabe R.I."/>
            <person name="Nelson D.C."/>
            <person name="Schulman A.H."/>
            <person name="Timko M.P."/>
            <person name="dePamphilis C.W."/>
            <person name="Choi D."/>
            <person name="Shirasu K."/>
        </authorList>
    </citation>
    <scope>NUCLEOTIDE SEQUENCE [LARGE SCALE GENOMIC DNA]</scope>
    <source>
        <strain evidence="3">cv. UVA1</strain>
    </source>
</reference>
<sequence>MEEIRRTPLANLSPKTLVLKVCSMADKGTSAMGPTHWTPALLTTTSMRPNRSRTVDRAWRTLSSDETSISWTKNRGSSCISEMDASERAVATTRQPREANSRASAWPMPPAEQPVITTTCFSSGFSESTARIANLSLSAKALLST</sequence>
<keyword evidence="3" id="KW-1185">Reference proteome</keyword>
<evidence type="ECO:0000313" key="2">
    <source>
        <dbReference type="EMBL" id="GER47594.1"/>
    </source>
</evidence>
<dbReference type="AlphaFoldDB" id="A0A5A7QQS0"/>
<evidence type="ECO:0000313" key="3">
    <source>
        <dbReference type="Proteomes" id="UP000325081"/>
    </source>
</evidence>
<name>A0A5A7QQS0_STRAF</name>
<feature type="region of interest" description="Disordered" evidence="1">
    <location>
        <begin position="82"/>
        <end position="111"/>
    </location>
</feature>
<dbReference type="EMBL" id="BKCP01007959">
    <property type="protein sequence ID" value="GER47594.1"/>
    <property type="molecule type" value="Genomic_DNA"/>
</dbReference>
<evidence type="ECO:0000256" key="1">
    <source>
        <dbReference type="SAM" id="MobiDB-lite"/>
    </source>
</evidence>
<proteinExistence type="predicted"/>
<protein>
    <submittedName>
        <fullName evidence="2">N-acetylmuramoyl-L-alanine amidase</fullName>
    </submittedName>
</protein>
<organism evidence="2 3">
    <name type="scientific">Striga asiatica</name>
    <name type="common">Asiatic witchweed</name>
    <name type="synonym">Buchnera asiatica</name>
    <dbReference type="NCBI Taxonomy" id="4170"/>
    <lineage>
        <taxon>Eukaryota</taxon>
        <taxon>Viridiplantae</taxon>
        <taxon>Streptophyta</taxon>
        <taxon>Embryophyta</taxon>
        <taxon>Tracheophyta</taxon>
        <taxon>Spermatophyta</taxon>
        <taxon>Magnoliopsida</taxon>
        <taxon>eudicotyledons</taxon>
        <taxon>Gunneridae</taxon>
        <taxon>Pentapetalae</taxon>
        <taxon>asterids</taxon>
        <taxon>lamiids</taxon>
        <taxon>Lamiales</taxon>
        <taxon>Orobanchaceae</taxon>
        <taxon>Buchnereae</taxon>
        <taxon>Striga</taxon>
    </lineage>
</organism>
<dbReference type="Proteomes" id="UP000325081">
    <property type="component" value="Unassembled WGS sequence"/>
</dbReference>
<gene>
    <name evidence="2" type="ORF">STAS_24712</name>
</gene>
<accession>A0A5A7QQS0</accession>
<comment type="caution">
    <text evidence="2">The sequence shown here is derived from an EMBL/GenBank/DDBJ whole genome shotgun (WGS) entry which is preliminary data.</text>
</comment>